<accession>A0A916DQP1</accession>
<dbReference type="Gene3D" id="3.20.20.380">
    <property type="entry name" value="Copper homeostasis (CutC) domain"/>
    <property type="match status" value="1"/>
</dbReference>
<dbReference type="InterPro" id="IPR036822">
    <property type="entry name" value="CutC-like_dom_sf"/>
</dbReference>
<keyword evidence="4" id="KW-1185">Reference proteome</keyword>
<evidence type="ECO:0000256" key="1">
    <source>
        <dbReference type="ARBA" id="ARBA00007768"/>
    </source>
</evidence>
<keyword evidence="2" id="KW-0963">Cytoplasm</keyword>
<dbReference type="HAMAP" id="MF_00795">
    <property type="entry name" value="CutC"/>
    <property type="match status" value="1"/>
</dbReference>
<evidence type="ECO:0000313" key="4">
    <source>
        <dbReference type="Proteomes" id="UP001060919"/>
    </source>
</evidence>
<dbReference type="EMBL" id="AP026867">
    <property type="protein sequence ID" value="BDS10195.1"/>
    <property type="molecule type" value="Genomic_DNA"/>
</dbReference>
<dbReference type="AlphaFoldDB" id="A0A916DQP1"/>
<evidence type="ECO:0000313" key="3">
    <source>
        <dbReference type="EMBL" id="BDS10195.1"/>
    </source>
</evidence>
<organism evidence="3 4">
    <name type="scientific">Aureispira anguillae</name>
    <dbReference type="NCBI Taxonomy" id="2864201"/>
    <lineage>
        <taxon>Bacteria</taxon>
        <taxon>Pseudomonadati</taxon>
        <taxon>Bacteroidota</taxon>
        <taxon>Saprospiria</taxon>
        <taxon>Saprospirales</taxon>
        <taxon>Saprospiraceae</taxon>
        <taxon>Aureispira</taxon>
    </lineage>
</organism>
<dbReference type="FunFam" id="3.20.20.380:FF:000001">
    <property type="entry name" value="Copper homeostasis protein CutC"/>
    <property type="match status" value="1"/>
</dbReference>
<reference evidence="3" key="1">
    <citation type="submission" date="2022-09" db="EMBL/GenBank/DDBJ databases">
        <title>Aureispira anguillicida sp. nov., isolated from Leptocephalus of Japanese eel Anguilla japonica.</title>
        <authorList>
            <person name="Yuasa K."/>
            <person name="Mekata T."/>
            <person name="Ikunari K."/>
        </authorList>
    </citation>
    <scope>NUCLEOTIDE SEQUENCE</scope>
    <source>
        <strain evidence="3">EL160426</strain>
    </source>
</reference>
<dbReference type="Pfam" id="PF03932">
    <property type="entry name" value="CutC"/>
    <property type="match status" value="1"/>
</dbReference>
<dbReference type="KEGG" id="aup:AsAng_0009030"/>
<evidence type="ECO:0000256" key="2">
    <source>
        <dbReference type="HAMAP-Rule" id="MF_00795"/>
    </source>
</evidence>
<dbReference type="InterPro" id="IPR005627">
    <property type="entry name" value="CutC-like"/>
</dbReference>
<dbReference type="PANTHER" id="PTHR12598">
    <property type="entry name" value="COPPER HOMEOSTASIS PROTEIN CUTC"/>
    <property type="match status" value="1"/>
</dbReference>
<comment type="similarity">
    <text evidence="1 2">Belongs to the CutC family.</text>
</comment>
<dbReference type="RefSeq" id="WP_264791528.1">
    <property type="nucleotide sequence ID" value="NZ_AP026867.1"/>
</dbReference>
<proteinExistence type="inferred from homology"/>
<dbReference type="GO" id="GO:0005737">
    <property type="term" value="C:cytoplasm"/>
    <property type="evidence" value="ECO:0007669"/>
    <property type="project" value="UniProtKB-SubCell"/>
</dbReference>
<dbReference type="PANTHER" id="PTHR12598:SF0">
    <property type="entry name" value="COPPER HOMEOSTASIS PROTEIN CUTC HOMOLOG"/>
    <property type="match status" value="1"/>
</dbReference>
<comment type="caution">
    <text evidence="2">Once thought to be involved in copper homeostasis, experiments in E.coli have shown this is not the case.</text>
</comment>
<protein>
    <recommendedName>
        <fullName evidence="2">PF03932 family protein CutC</fullName>
    </recommendedName>
</protein>
<comment type="subcellular location">
    <subcellularLocation>
        <location evidence="2">Cytoplasm</location>
    </subcellularLocation>
</comment>
<sequence>MIEICLDSPSAALLAQHYGAQRVELCANLLEGGTSPSAGCIAATRKAIDIDLFVIIRPRGGDFYYNAYEIEQMKHNIKLCQSLGVDGVVIGALNIDGSIDLKTTQSLVELARPMRITFHRAFDRCSNPFQALEQLIDLGVDRILTSGQKKTAIEGQDLIQGLIQKANGRIVIMPGAGVNPQNILALKTIGATEFHFTAHQTIEQIEGFKHPHFPSTEYQKKVFDVEKLKSCLNIINGN</sequence>
<gene>
    <name evidence="2" type="primary">cutC</name>
    <name evidence="3" type="ORF">AsAng_0009030</name>
</gene>
<dbReference type="Proteomes" id="UP001060919">
    <property type="component" value="Chromosome"/>
</dbReference>
<dbReference type="GO" id="GO:0005507">
    <property type="term" value="F:copper ion binding"/>
    <property type="evidence" value="ECO:0007669"/>
    <property type="project" value="TreeGrafter"/>
</dbReference>
<name>A0A916DQP1_9BACT</name>
<dbReference type="SUPFAM" id="SSF110395">
    <property type="entry name" value="CutC-like"/>
    <property type="match status" value="1"/>
</dbReference>